<accession>A0A0F9SVZ5</accession>
<gene>
    <name evidence="1" type="ORF">LCGC14_0404290</name>
</gene>
<reference evidence="1" key="1">
    <citation type="journal article" date="2015" name="Nature">
        <title>Complex archaea that bridge the gap between prokaryotes and eukaryotes.</title>
        <authorList>
            <person name="Spang A."/>
            <person name="Saw J.H."/>
            <person name="Jorgensen S.L."/>
            <person name="Zaremba-Niedzwiedzka K."/>
            <person name="Martijn J."/>
            <person name="Lind A.E."/>
            <person name="van Eijk R."/>
            <person name="Schleper C."/>
            <person name="Guy L."/>
            <person name="Ettema T.J."/>
        </authorList>
    </citation>
    <scope>NUCLEOTIDE SEQUENCE</scope>
</reference>
<evidence type="ECO:0000313" key="1">
    <source>
        <dbReference type="EMBL" id="KKN73120.1"/>
    </source>
</evidence>
<sequence>MTRKRVKCANCGMIHDVYVGTCFIQSCPSCGSNAYDAIEKKPCYQEREDWK</sequence>
<proteinExistence type="predicted"/>
<dbReference type="EMBL" id="LAZR01000350">
    <property type="protein sequence ID" value="KKN73120.1"/>
    <property type="molecule type" value="Genomic_DNA"/>
</dbReference>
<protein>
    <submittedName>
        <fullName evidence="1">Uncharacterized protein</fullName>
    </submittedName>
</protein>
<name>A0A0F9SVZ5_9ZZZZ</name>
<organism evidence="1">
    <name type="scientific">marine sediment metagenome</name>
    <dbReference type="NCBI Taxonomy" id="412755"/>
    <lineage>
        <taxon>unclassified sequences</taxon>
        <taxon>metagenomes</taxon>
        <taxon>ecological metagenomes</taxon>
    </lineage>
</organism>
<dbReference type="AlphaFoldDB" id="A0A0F9SVZ5"/>
<dbReference type="PROSITE" id="PS51257">
    <property type="entry name" value="PROKAR_LIPOPROTEIN"/>
    <property type="match status" value="1"/>
</dbReference>
<comment type="caution">
    <text evidence="1">The sequence shown here is derived from an EMBL/GenBank/DDBJ whole genome shotgun (WGS) entry which is preliminary data.</text>
</comment>